<keyword evidence="2" id="KW-1185">Reference proteome</keyword>
<reference evidence="1 2" key="1">
    <citation type="journal article" date="2020" name="ISME J.">
        <title>Comparative genomics reveals insights into cyanobacterial evolution and habitat adaptation.</title>
        <authorList>
            <person name="Chen M.Y."/>
            <person name="Teng W.K."/>
            <person name="Zhao L."/>
            <person name="Hu C.X."/>
            <person name="Zhou Y.K."/>
            <person name="Han B.P."/>
            <person name="Song L.R."/>
            <person name="Shu W.S."/>
        </authorList>
    </citation>
    <scope>NUCLEOTIDE SEQUENCE [LARGE SCALE GENOMIC DNA]</scope>
    <source>
        <strain evidence="1 2">FACHB-1040</strain>
    </source>
</reference>
<evidence type="ECO:0000313" key="2">
    <source>
        <dbReference type="Proteomes" id="UP000606721"/>
    </source>
</evidence>
<dbReference type="EMBL" id="JACJQT010000102">
    <property type="protein sequence ID" value="MBD2281260.1"/>
    <property type="molecule type" value="Genomic_DNA"/>
</dbReference>
<name>A0ABR8C485_APHFL</name>
<gene>
    <name evidence="1" type="ORF">H6F99_24200</name>
</gene>
<organism evidence="1 2">
    <name type="scientific">Aphanizomenon flos-aquae FACHB-1040</name>
    <dbReference type="NCBI Taxonomy" id="2692887"/>
    <lineage>
        <taxon>Bacteria</taxon>
        <taxon>Bacillati</taxon>
        <taxon>Cyanobacteriota</taxon>
        <taxon>Cyanophyceae</taxon>
        <taxon>Nostocales</taxon>
        <taxon>Aphanizomenonaceae</taxon>
        <taxon>Aphanizomenon</taxon>
    </lineage>
</organism>
<evidence type="ECO:0000313" key="1">
    <source>
        <dbReference type="EMBL" id="MBD2281260.1"/>
    </source>
</evidence>
<comment type="caution">
    <text evidence="1">The sequence shown here is derived from an EMBL/GenBank/DDBJ whole genome shotgun (WGS) entry which is preliminary data.</text>
</comment>
<dbReference type="Proteomes" id="UP000606721">
    <property type="component" value="Unassembled WGS sequence"/>
</dbReference>
<accession>A0ABR8C485</accession>
<sequence>MTPQEFLAKLATAPTDPEKLVIFAEYLDTNALDYATTPRWRSLSYSNEIEMALKNVAFHLEALAEVE</sequence>
<proteinExistence type="predicted"/>
<protein>
    <submittedName>
        <fullName evidence="1">Uncharacterized protein</fullName>
    </submittedName>
</protein>